<evidence type="ECO:0000313" key="2">
    <source>
        <dbReference type="EMBL" id="TYC55273.1"/>
    </source>
</evidence>
<evidence type="ECO:0000313" key="3">
    <source>
        <dbReference type="Proteomes" id="UP000389128"/>
    </source>
</evidence>
<dbReference type="AlphaFoldDB" id="A0A6C2CP37"/>
<accession>A0A6C2CP37</accession>
<dbReference type="Proteomes" id="UP000389128">
    <property type="component" value="Unassembled WGS sequence"/>
</dbReference>
<feature type="domain" description="CoA-binding" evidence="1">
    <location>
        <begin position="14"/>
        <end position="106"/>
    </location>
</feature>
<dbReference type="SMART" id="SM00881">
    <property type="entry name" value="CoA_binding"/>
    <property type="match status" value="1"/>
</dbReference>
<dbReference type="PANTHER" id="PTHR33303:SF2">
    <property type="entry name" value="COA-BINDING DOMAIN-CONTAINING PROTEIN"/>
    <property type="match status" value="1"/>
</dbReference>
<comment type="caution">
    <text evidence="2">The sequence shown here is derived from an EMBL/GenBank/DDBJ whole genome shotgun (WGS) entry which is preliminary data.</text>
</comment>
<evidence type="ECO:0000259" key="1">
    <source>
        <dbReference type="SMART" id="SM00881"/>
    </source>
</evidence>
<keyword evidence="3" id="KW-1185">Reference proteome</keyword>
<protein>
    <submittedName>
        <fullName evidence="2">CoA-binding protein</fullName>
    </submittedName>
</protein>
<dbReference type="InterPro" id="IPR003781">
    <property type="entry name" value="CoA-bd"/>
</dbReference>
<reference evidence="2 3" key="1">
    <citation type="submission" date="2019-01" db="EMBL/GenBank/DDBJ databases">
        <title>Zoogloea oleivorans genome sequencing and assembly.</title>
        <authorList>
            <person name="Tancsics A."/>
            <person name="Farkas M."/>
            <person name="Kriszt B."/>
            <person name="Maroti G."/>
            <person name="Horvath B."/>
        </authorList>
    </citation>
    <scope>NUCLEOTIDE SEQUENCE [LARGE SCALE GENOMIC DNA]</scope>
    <source>
        <strain evidence="2 3">Buc</strain>
    </source>
</reference>
<name>A0A6C2CP37_9RHOO</name>
<dbReference type="Gene3D" id="3.40.50.720">
    <property type="entry name" value="NAD(P)-binding Rossmann-like Domain"/>
    <property type="match status" value="1"/>
</dbReference>
<dbReference type="EMBL" id="SDKK01000013">
    <property type="protein sequence ID" value="TYC55273.1"/>
    <property type="molecule type" value="Genomic_DNA"/>
</dbReference>
<sequence length="137" mass="15325">MFTNPTPDQIRSLLQEVKRIAVVGLSPRPERPSYRVSRAMQGFGYRIVPVRPAVSEVLGEKAYATLSDIPEKVDMVDVFRAGDQIDPIIDECIALGIPRLWLQDGVINEAAAERARAAGITVVMDRCVWRDYMDLLP</sequence>
<proteinExistence type="predicted"/>
<organism evidence="2 3">
    <name type="scientific">Zoogloea oleivorans</name>
    <dbReference type="NCBI Taxonomy" id="1552750"/>
    <lineage>
        <taxon>Bacteria</taxon>
        <taxon>Pseudomonadati</taxon>
        <taxon>Pseudomonadota</taxon>
        <taxon>Betaproteobacteria</taxon>
        <taxon>Rhodocyclales</taxon>
        <taxon>Zoogloeaceae</taxon>
        <taxon>Zoogloea</taxon>
    </lineage>
</organism>
<dbReference type="PANTHER" id="PTHR33303">
    <property type="entry name" value="CYTOPLASMIC PROTEIN-RELATED"/>
    <property type="match status" value="1"/>
</dbReference>
<dbReference type="InterPro" id="IPR036291">
    <property type="entry name" value="NAD(P)-bd_dom_sf"/>
</dbReference>
<dbReference type="SUPFAM" id="SSF51735">
    <property type="entry name" value="NAD(P)-binding Rossmann-fold domains"/>
    <property type="match status" value="1"/>
</dbReference>
<gene>
    <name evidence="2" type="ORF">ETQ85_14760</name>
</gene>
<dbReference type="Pfam" id="PF13380">
    <property type="entry name" value="CoA_binding_2"/>
    <property type="match status" value="1"/>
</dbReference>
<dbReference type="OrthoDB" id="9804695at2"/>
<dbReference type="RefSeq" id="WP_148579840.1">
    <property type="nucleotide sequence ID" value="NZ_JAVEUW010000084.1"/>
</dbReference>